<dbReference type="Gene3D" id="1.10.260.40">
    <property type="entry name" value="lambda repressor-like DNA-binding domains"/>
    <property type="match status" value="1"/>
</dbReference>
<dbReference type="InterPro" id="IPR010982">
    <property type="entry name" value="Lambda_DNA-bd_dom_sf"/>
</dbReference>
<sequence>MEIRAHGKGFGDDRYRALVTALLDARKAAGLTQAEFARALGRRQQFVSLYETGERRLDVVEFCDVARQLGLDPASLIAAL</sequence>
<evidence type="ECO:0000313" key="2">
    <source>
        <dbReference type="EMBL" id="MFC0202921.1"/>
    </source>
</evidence>
<dbReference type="RefSeq" id="WP_379485794.1">
    <property type="nucleotide sequence ID" value="NZ_JBHLWK010000004.1"/>
</dbReference>
<dbReference type="SMART" id="SM00530">
    <property type="entry name" value="HTH_XRE"/>
    <property type="match status" value="1"/>
</dbReference>
<organism evidence="2 3">
    <name type="scientific">Novosphingobium soli</name>
    <dbReference type="NCBI Taxonomy" id="574956"/>
    <lineage>
        <taxon>Bacteria</taxon>
        <taxon>Pseudomonadati</taxon>
        <taxon>Pseudomonadota</taxon>
        <taxon>Alphaproteobacteria</taxon>
        <taxon>Sphingomonadales</taxon>
        <taxon>Sphingomonadaceae</taxon>
        <taxon>Novosphingobium</taxon>
    </lineage>
</organism>
<dbReference type="EMBL" id="JBHLWK010000004">
    <property type="protein sequence ID" value="MFC0202921.1"/>
    <property type="molecule type" value="Genomic_DNA"/>
</dbReference>
<keyword evidence="3" id="KW-1185">Reference proteome</keyword>
<reference evidence="2 3" key="1">
    <citation type="submission" date="2024-09" db="EMBL/GenBank/DDBJ databases">
        <authorList>
            <person name="Sun Q."/>
            <person name="Mori K."/>
        </authorList>
    </citation>
    <scope>NUCLEOTIDE SEQUENCE [LARGE SCALE GENOMIC DNA]</scope>
    <source>
        <strain evidence="2 3">CCM 7706</strain>
    </source>
</reference>
<gene>
    <name evidence="2" type="ORF">ACFFJC_01410</name>
</gene>
<evidence type="ECO:0000259" key="1">
    <source>
        <dbReference type="PROSITE" id="PS50943"/>
    </source>
</evidence>
<dbReference type="Proteomes" id="UP001589798">
    <property type="component" value="Unassembled WGS sequence"/>
</dbReference>
<dbReference type="PROSITE" id="PS50943">
    <property type="entry name" value="HTH_CROC1"/>
    <property type="match status" value="1"/>
</dbReference>
<dbReference type="Pfam" id="PF01381">
    <property type="entry name" value="HTH_3"/>
    <property type="match status" value="1"/>
</dbReference>
<evidence type="ECO:0000313" key="3">
    <source>
        <dbReference type="Proteomes" id="UP001589798"/>
    </source>
</evidence>
<dbReference type="CDD" id="cd00093">
    <property type="entry name" value="HTH_XRE"/>
    <property type="match status" value="1"/>
</dbReference>
<dbReference type="SUPFAM" id="SSF47413">
    <property type="entry name" value="lambda repressor-like DNA-binding domains"/>
    <property type="match status" value="1"/>
</dbReference>
<feature type="domain" description="HTH cro/C1-type" evidence="1">
    <location>
        <begin position="22"/>
        <end position="76"/>
    </location>
</feature>
<comment type="caution">
    <text evidence="2">The sequence shown here is derived from an EMBL/GenBank/DDBJ whole genome shotgun (WGS) entry which is preliminary data.</text>
</comment>
<proteinExistence type="predicted"/>
<dbReference type="InterPro" id="IPR001387">
    <property type="entry name" value="Cro/C1-type_HTH"/>
</dbReference>
<protein>
    <submittedName>
        <fullName evidence="2">Helix-turn-helix domain-containing protein</fullName>
    </submittedName>
</protein>
<name>A0ABV6CQB2_9SPHN</name>
<accession>A0ABV6CQB2</accession>